<reference evidence="1 2" key="1">
    <citation type="submission" date="2018-11" db="EMBL/GenBank/DDBJ databases">
        <authorList>
            <person name="Zhou Z."/>
            <person name="Wang G."/>
        </authorList>
    </citation>
    <scope>NUCLEOTIDE SEQUENCE [LARGE SCALE GENOMIC DNA]</scope>
    <source>
        <strain evidence="1 2">KCTC42998</strain>
    </source>
</reference>
<evidence type="ECO:0000313" key="1">
    <source>
        <dbReference type="EMBL" id="RRB13831.1"/>
    </source>
</evidence>
<keyword evidence="2" id="KW-1185">Reference proteome</keyword>
<proteinExistence type="predicted"/>
<dbReference type="AlphaFoldDB" id="A0A3P1CKI0"/>
<accession>A0A3P1CKI0</accession>
<name>A0A3P1CKI0_9BACT</name>
<dbReference type="EMBL" id="RQJP01000003">
    <property type="protein sequence ID" value="RRB13831.1"/>
    <property type="molecule type" value="Genomic_DNA"/>
</dbReference>
<dbReference type="Proteomes" id="UP000274271">
    <property type="component" value="Unassembled WGS sequence"/>
</dbReference>
<gene>
    <name evidence="1" type="ORF">EHT87_16360</name>
</gene>
<comment type="caution">
    <text evidence="1">The sequence shown here is derived from an EMBL/GenBank/DDBJ whole genome shotgun (WGS) entry which is preliminary data.</text>
</comment>
<dbReference type="RefSeq" id="WP_124907728.1">
    <property type="nucleotide sequence ID" value="NZ_RQJP01000003.1"/>
</dbReference>
<sequence>MQKVTASQDWKNRMNAAKKKLPEGIGQQDVIKELTVLAPHLDTLTNATRWRNAWFMKSADPEFTKLVELIVKSLEKKDVHPEDDDLIYVDDQETSLDLEAFFKAGMSYQSKQQCADADLSES</sequence>
<dbReference type="OrthoDB" id="964853at2"/>
<organism evidence="1 2">
    <name type="scientific">Larkinella knui</name>
    <dbReference type="NCBI Taxonomy" id="2025310"/>
    <lineage>
        <taxon>Bacteria</taxon>
        <taxon>Pseudomonadati</taxon>
        <taxon>Bacteroidota</taxon>
        <taxon>Cytophagia</taxon>
        <taxon>Cytophagales</taxon>
        <taxon>Spirosomataceae</taxon>
        <taxon>Larkinella</taxon>
    </lineage>
</organism>
<protein>
    <submittedName>
        <fullName evidence="1">Uncharacterized protein</fullName>
    </submittedName>
</protein>
<evidence type="ECO:0000313" key="2">
    <source>
        <dbReference type="Proteomes" id="UP000274271"/>
    </source>
</evidence>